<keyword evidence="8" id="KW-0647">Proteasome</keyword>
<keyword evidence="9" id="KW-1185">Reference proteome</keyword>
<evidence type="ECO:0000256" key="5">
    <source>
        <dbReference type="ARBA" id="ARBA00022833"/>
    </source>
</evidence>
<sequence length="280" mass="32260">MSAAIEKETGMLDVGKHCAYCRQLDFLPFHCSFCNEDFCSNHRLKEDHHCRWLLEHEEVHKTEKSPSKSRDGSSSNDEAYFKSLLPERASVRIQRVSETREPLRGSNTAKVSSTLNSKTLDKIFKFFQRNEKRKSNNKSKKNFGSSSNKIIQLANLKKIAKGDPKIPMQNRIYIWCYLVDGDETDIAKEDTRMPLYINKMWPVGRAMDYLSIQLNVKSSTLTNSSSNDKFQLCKLKEGKQVSFYNIGASLRVTNEIKDLDTLYLVHNNADEKSNQEGHYK</sequence>
<protein>
    <submittedName>
        <fullName evidence="8">Ubiquitin-proteasome pathway</fullName>
    </submittedName>
</protein>
<evidence type="ECO:0000256" key="1">
    <source>
        <dbReference type="ARBA" id="ARBA00004496"/>
    </source>
</evidence>
<evidence type="ECO:0000256" key="4">
    <source>
        <dbReference type="ARBA" id="ARBA00022771"/>
    </source>
</evidence>
<dbReference type="EMBL" id="CP048995">
    <property type="protein sequence ID" value="QID81983.1"/>
    <property type="molecule type" value="Genomic_DNA"/>
</dbReference>
<evidence type="ECO:0000256" key="3">
    <source>
        <dbReference type="ARBA" id="ARBA00022723"/>
    </source>
</evidence>
<evidence type="ECO:0000256" key="2">
    <source>
        <dbReference type="ARBA" id="ARBA00022490"/>
    </source>
</evidence>
<dbReference type="GO" id="GO:0070628">
    <property type="term" value="F:proteasome binding"/>
    <property type="evidence" value="ECO:0007669"/>
    <property type="project" value="UniProtKB-ARBA"/>
</dbReference>
<comment type="subcellular location">
    <subcellularLocation>
        <location evidence="1">Cytoplasm</location>
    </subcellularLocation>
</comment>
<dbReference type="GO" id="GO:0035617">
    <property type="term" value="P:stress granule disassembly"/>
    <property type="evidence" value="ECO:0007669"/>
    <property type="project" value="UniProtKB-ARBA"/>
</dbReference>
<dbReference type="InterPro" id="IPR000058">
    <property type="entry name" value="Znf_AN1"/>
</dbReference>
<organism evidence="8 9">
    <name type="scientific">Saccharomyces pastorianus</name>
    <name type="common">Lager yeast</name>
    <name type="synonym">Saccharomyces cerevisiae x Saccharomyces eubayanus</name>
    <dbReference type="NCBI Taxonomy" id="27292"/>
    <lineage>
        <taxon>Eukaryota</taxon>
        <taxon>Fungi</taxon>
        <taxon>Dikarya</taxon>
        <taxon>Ascomycota</taxon>
        <taxon>Saccharomycotina</taxon>
        <taxon>Saccharomycetes</taxon>
        <taxon>Saccharomycetales</taxon>
        <taxon>Saccharomycetaceae</taxon>
        <taxon>Saccharomyces</taxon>
    </lineage>
</organism>
<dbReference type="Pfam" id="PF01428">
    <property type="entry name" value="zf-AN1"/>
    <property type="match status" value="1"/>
</dbReference>
<gene>
    <name evidence="8" type="primary">CUZ1_1</name>
    <name evidence="8" type="ORF">GRS66_004383</name>
</gene>
<evidence type="ECO:0000313" key="9">
    <source>
        <dbReference type="Proteomes" id="UP000501346"/>
    </source>
</evidence>
<dbReference type="SMART" id="SM00154">
    <property type="entry name" value="ZnF_AN1"/>
    <property type="match status" value="1"/>
</dbReference>
<evidence type="ECO:0000259" key="7">
    <source>
        <dbReference type="PROSITE" id="PS51039"/>
    </source>
</evidence>
<dbReference type="PANTHER" id="PTHR14677">
    <property type="entry name" value="ARSENITE INDUCUBLE RNA ASSOCIATED PROTEIN AIP-1-RELATED"/>
    <property type="match status" value="1"/>
</dbReference>
<dbReference type="SUPFAM" id="SSF118310">
    <property type="entry name" value="AN1-like Zinc finger"/>
    <property type="match status" value="1"/>
</dbReference>
<dbReference type="InterPro" id="IPR057358">
    <property type="entry name" value="UBL_ZFAND1-like"/>
</dbReference>
<dbReference type="FunFam" id="4.10.1110.10:FF:000006">
    <property type="entry name" value="Zinc finger AN1-type containing 1"/>
    <property type="match status" value="1"/>
</dbReference>
<evidence type="ECO:0000313" key="8">
    <source>
        <dbReference type="EMBL" id="QID81983.1"/>
    </source>
</evidence>
<dbReference type="Pfam" id="PF25327">
    <property type="entry name" value="UBL_ZFAND1"/>
    <property type="match status" value="1"/>
</dbReference>
<feature type="domain" description="AN1-type" evidence="7">
    <location>
        <begin position="12"/>
        <end position="58"/>
    </location>
</feature>
<dbReference type="Gene3D" id="4.10.1110.10">
    <property type="entry name" value="AN1-like Zinc finger"/>
    <property type="match status" value="1"/>
</dbReference>
<name>A0A6C1DZC3_SACPS</name>
<dbReference type="PANTHER" id="PTHR14677:SF40">
    <property type="entry name" value="CDC48-ASSOCIATED UBIQUITIN-LIKE_ZINC FINGER PROTEIN 1"/>
    <property type="match status" value="1"/>
</dbReference>
<evidence type="ECO:0000256" key="6">
    <source>
        <dbReference type="PROSITE-ProRule" id="PRU00449"/>
    </source>
</evidence>
<keyword evidence="2" id="KW-0963">Cytoplasm</keyword>
<dbReference type="OrthoDB" id="431929at2759"/>
<keyword evidence="3" id="KW-0479">Metal-binding</keyword>
<dbReference type="GO" id="GO:0005737">
    <property type="term" value="C:cytoplasm"/>
    <property type="evidence" value="ECO:0007669"/>
    <property type="project" value="UniProtKB-SubCell"/>
</dbReference>
<accession>A0A6C1DZC3</accession>
<keyword evidence="5" id="KW-0862">Zinc</keyword>
<keyword evidence="4 6" id="KW-0863">Zinc-finger</keyword>
<dbReference type="InterPro" id="IPR035896">
    <property type="entry name" value="AN1-like_Znf"/>
</dbReference>
<dbReference type="GO" id="GO:0000502">
    <property type="term" value="C:proteasome complex"/>
    <property type="evidence" value="ECO:0007669"/>
    <property type="project" value="UniProtKB-KW"/>
</dbReference>
<reference evidence="8 9" key="1">
    <citation type="journal article" date="2019" name="BMC Genomics">
        <title>Chromosome level assembly and comparative genome analysis confirm lager-brewing yeasts originated from a single hybridization.</title>
        <authorList>
            <person name="Salazar A.N."/>
            <person name="Gorter de Vries A.R."/>
            <person name="van den Broek M."/>
            <person name="Brouwers N."/>
            <person name="de la Torre Cortes P."/>
            <person name="Kuijpers N.G.A."/>
            <person name="Daran J.G."/>
            <person name="Abeel T."/>
        </authorList>
    </citation>
    <scope>NUCLEOTIDE SEQUENCE [LARGE SCALE GENOMIC DNA]</scope>
    <source>
        <strain evidence="8 9">CBS 1483</strain>
    </source>
</reference>
<dbReference type="PROSITE" id="PS51039">
    <property type="entry name" value="ZF_AN1"/>
    <property type="match status" value="1"/>
</dbReference>
<dbReference type="GO" id="GO:0008270">
    <property type="term" value="F:zinc ion binding"/>
    <property type="evidence" value="ECO:0007669"/>
    <property type="project" value="UniProtKB-KW"/>
</dbReference>
<dbReference type="AlphaFoldDB" id="A0A6C1DZC3"/>
<dbReference type="GO" id="GO:1903843">
    <property type="term" value="P:cellular response to arsenite ion"/>
    <property type="evidence" value="ECO:0007669"/>
    <property type="project" value="UniProtKB-ARBA"/>
</dbReference>
<dbReference type="Proteomes" id="UP000501346">
    <property type="component" value="Chromosome ScXIV"/>
</dbReference>
<proteinExistence type="predicted"/>